<dbReference type="InterPro" id="IPR015943">
    <property type="entry name" value="WD40/YVTN_repeat-like_dom_sf"/>
</dbReference>
<feature type="domain" description="Pyrrolo-quinoline quinone repeat" evidence="2">
    <location>
        <begin position="527"/>
        <end position="698"/>
    </location>
</feature>
<dbReference type="InterPro" id="IPR011047">
    <property type="entry name" value="Quinoprotein_ADH-like_sf"/>
</dbReference>
<dbReference type="Proteomes" id="UP000572635">
    <property type="component" value="Unassembled WGS sequence"/>
</dbReference>
<evidence type="ECO:0000256" key="1">
    <source>
        <dbReference type="SAM" id="MobiDB-lite"/>
    </source>
</evidence>
<dbReference type="Pfam" id="PF13360">
    <property type="entry name" value="PQQ_2"/>
    <property type="match status" value="1"/>
</dbReference>
<sequence length="867" mass="89727">MKKVQEALRRHPRRTAIAAAALALALVAAGLGAVLLRPGGPALSVSPEAYLDTGRDLGMQRVIAAGFRGDSAVVMGTFGNERLRLAVVDADSGEPRWVRDTGTLLDADAALSHADLVVPPSSREVAAPVLTGSGDDWSVIVPYFVSGQEGDTDPEEQGVAALSGSDGSVRWKRETTGPPRVLDGAEETVLVGVRAPGEGSEERTGEGKVTSLALDAADGGKALWKHEGIWVHRLAGDTALGEFAPEDWIPGDPALNADMLAEGHRSLAFDARTGRPKWDLDGAFSRSGVVEATEGWAVLYAVPENGWLPARTAVVDTDTGEEAFSLRSRLGTEPPGCAVGEDGLLVCVHEAGDTFELISVAPGEPGVQRSAEIAGLDTDSMSSVRVQAVSGGRIHLAGSRWSEGEDEEKRFAVDRFGALLAEDLPGEVVAAAPDRVAVTAVLAGEDGAEPVEFRRTAEGGTPPAPESDPAAVEALPIGQAPRFALSTSAFDGPALGGTELDTDPYDLHDAALAGGSLVYSAETGDGSVISGLDPDTGKERWTLGDVGGPDGIGYFRLDPEELPFAGADGGTLLVPHSLDGGRDGVSGVSAEDGRLLWTEPFGGGAGSLDHLIGSEEDLFAAYRTDIGDSSVTAARTEVREADSGRLVHTEEDAEAAGIGGGVLVVERRTPPYDPAPAGPPADDVAGVDPRTGEERWSLDGRYERPRVAAVAGDRAVLVEHGGGTAVLDPATGEEIAATATRADRCSGTAEPLLVCRAGGNGTGDGSAFPVVVEVGGDRASIRLLPGIPAPERLSGLERWLFAPDPDPLEREAAADRSGEAPYLMHDAYGRPLRDGLPGRAVAADDEHVVLLDGGPDGPARLTVHRRG</sequence>
<evidence type="ECO:0000313" key="3">
    <source>
        <dbReference type="EMBL" id="MBB5431068.1"/>
    </source>
</evidence>
<dbReference type="PANTHER" id="PTHR34512">
    <property type="entry name" value="CELL SURFACE PROTEIN"/>
    <property type="match status" value="1"/>
</dbReference>
<dbReference type="Gene3D" id="2.130.10.10">
    <property type="entry name" value="YVTN repeat-like/Quinoprotein amine dehydrogenase"/>
    <property type="match status" value="2"/>
</dbReference>
<dbReference type="SUPFAM" id="SSF50998">
    <property type="entry name" value="Quinoprotein alcohol dehydrogenase-like"/>
    <property type="match status" value="1"/>
</dbReference>
<evidence type="ECO:0000259" key="2">
    <source>
        <dbReference type="Pfam" id="PF13360"/>
    </source>
</evidence>
<comment type="caution">
    <text evidence="3">The sequence shown here is derived from an EMBL/GenBank/DDBJ whole genome shotgun (WGS) entry which is preliminary data.</text>
</comment>
<protein>
    <submittedName>
        <fullName evidence="3">Outer membrane protein assembly factor BamB</fullName>
    </submittedName>
</protein>
<keyword evidence="4" id="KW-1185">Reference proteome</keyword>
<dbReference type="InterPro" id="IPR002372">
    <property type="entry name" value="PQQ_rpt_dom"/>
</dbReference>
<name>A0A7W8QIF5_9ACTN</name>
<gene>
    <name evidence="3" type="ORF">HDA36_001152</name>
</gene>
<proteinExistence type="predicted"/>
<dbReference type="EMBL" id="JACHDB010000001">
    <property type="protein sequence ID" value="MBB5431068.1"/>
    <property type="molecule type" value="Genomic_DNA"/>
</dbReference>
<evidence type="ECO:0000313" key="4">
    <source>
        <dbReference type="Proteomes" id="UP000572635"/>
    </source>
</evidence>
<accession>A0A7W8QIF5</accession>
<organism evidence="3 4">
    <name type="scientific">Nocardiopsis composta</name>
    <dbReference type="NCBI Taxonomy" id="157465"/>
    <lineage>
        <taxon>Bacteria</taxon>
        <taxon>Bacillati</taxon>
        <taxon>Actinomycetota</taxon>
        <taxon>Actinomycetes</taxon>
        <taxon>Streptosporangiales</taxon>
        <taxon>Nocardiopsidaceae</taxon>
        <taxon>Nocardiopsis</taxon>
    </lineage>
</organism>
<dbReference type="AlphaFoldDB" id="A0A7W8QIF5"/>
<reference evidence="3 4" key="1">
    <citation type="submission" date="2020-08" db="EMBL/GenBank/DDBJ databases">
        <title>Sequencing the genomes of 1000 actinobacteria strains.</title>
        <authorList>
            <person name="Klenk H.-P."/>
        </authorList>
    </citation>
    <scope>NUCLEOTIDE SEQUENCE [LARGE SCALE GENOMIC DNA]</scope>
    <source>
        <strain evidence="3 4">DSM 44551</strain>
    </source>
</reference>
<dbReference type="RefSeq" id="WP_184389988.1">
    <property type="nucleotide sequence ID" value="NZ_BAAAJD010000158.1"/>
</dbReference>
<dbReference type="PANTHER" id="PTHR34512:SF30">
    <property type="entry name" value="OUTER MEMBRANE PROTEIN ASSEMBLY FACTOR BAMB"/>
    <property type="match status" value="1"/>
</dbReference>
<feature type="region of interest" description="Disordered" evidence="1">
    <location>
        <begin position="149"/>
        <end position="180"/>
    </location>
</feature>